<name>A0A016U2K6_9BILA</name>
<sequence>MGVNPEGTEFLDYQRRINVSLTRSSHSSSALIEQFRLFSSITWYSDHTKATDEQARRRRSCASAKRLSQSTGRLPSCNIPFASRHLASYKSHDVTYRHSNIATRLRAD</sequence>
<gene>
    <name evidence="1" type="primary">Acey_s0062.g3337</name>
    <name evidence="1" type="ORF">Y032_0062g3337</name>
</gene>
<keyword evidence="2" id="KW-1185">Reference proteome</keyword>
<proteinExistence type="predicted"/>
<reference evidence="2" key="1">
    <citation type="journal article" date="2015" name="Nat. Genet.">
        <title>The genome and transcriptome of the zoonotic hookworm Ancylostoma ceylanicum identify infection-specific gene families.</title>
        <authorList>
            <person name="Schwarz E.M."/>
            <person name="Hu Y."/>
            <person name="Antoshechkin I."/>
            <person name="Miller M.M."/>
            <person name="Sternberg P.W."/>
            <person name="Aroian R.V."/>
        </authorList>
    </citation>
    <scope>NUCLEOTIDE SEQUENCE</scope>
    <source>
        <strain evidence="2">HY135</strain>
    </source>
</reference>
<protein>
    <submittedName>
        <fullName evidence="1">Uncharacterized protein</fullName>
    </submittedName>
</protein>
<evidence type="ECO:0000313" key="1">
    <source>
        <dbReference type="EMBL" id="EYC09072.1"/>
    </source>
</evidence>
<dbReference type="EMBL" id="JARK01001398">
    <property type="protein sequence ID" value="EYC09072.1"/>
    <property type="molecule type" value="Genomic_DNA"/>
</dbReference>
<organism evidence="1 2">
    <name type="scientific">Ancylostoma ceylanicum</name>
    <dbReference type="NCBI Taxonomy" id="53326"/>
    <lineage>
        <taxon>Eukaryota</taxon>
        <taxon>Metazoa</taxon>
        <taxon>Ecdysozoa</taxon>
        <taxon>Nematoda</taxon>
        <taxon>Chromadorea</taxon>
        <taxon>Rhabditida</taxon>
        <taxon>Rhabditina</taxon>
        <taxon>Rhabditomorpha</taxon>
        <taxon>Strongyloidea</taxon>
        <taxon>Ancylostomatidae</taxon>
        <taxon>Ancylostomatinae</taxon>
        <taxon>Ancylostoma</taxon>
    </lineage>
</organism>
<accession>A0A016U2K6</accession>
<evidence type="ECO:0000313" key="2">
    <source>
        <dbReference type="Proteomes" id="UP000024635"/>
    </source>
</evidence>
<dbReference type="Proteomes" id="UP000024635">
    <property type="component" value="Unassembled WGS sequence"/>
</dbReference>
<dbReference type="AlphaFoldDB" id="A0A016U2K6"/>
<comment type="caution">
    <text evidence="1">The sequence shown here is derived from an EMBL/GenBank/DDBJ whole genome shotgun (WGS) entry which is preliminary data.</text>
</comment>